<evidence type="ECO:0000256" key="1">
    <source>
        <dbReference type="ARBA" id="ARBA00022527"/>
    </source>
</evidence>
<organism evidence="8 9">
    <name type="scientific">Tritrichomonas musculus</name>
    <dbReference type="NCBI Taxonomy" id="1915356"/>
    <lineage>
        <taxon>Eukaryota</taxon>
        <taxon>Metamonada</taxon>
        <taxon>Parabasalia</taxon>
        <taxon>Tritrichomonadida</taxon>
        <taxon>Tritrichomonadidae</taxon>
        <taxon>Tritrichomonas</taxon>
    </lineage>
</organism>
<evidence type="ECO:0000256" key="4">
    <source>
        <dbReference type="ARBA" id="ARBA00022777"/>
    </source>
</evidence>
<evidence type="ECO:0000256" key="3">
    <source>
        <dbReference type="ARBA" id="ARBA00022741"/>
    </source>
</evidence>
<accession>A0ABR2H0Q8</accession>
<keyword evidence="3" id="KW-0547">Nucleotide-binding</keyword>
<dbReference type="PROSITE" id="PS00108">
    <property type="entry name" value="PROTEIN_KINASE_ST"/>
    <property type="match status" value="1"/>
</dbReference>
<keyword evidence="4" id="KW-0418">Kinase</keyword>
<proteinExistence type="predicted"/>
<reference evidence="8 9" key="1">
    <citation type="submission" date="2024-04" db="EMBL/GenBank/DDBJ databases">
        <title>Tritrichomonas musculus Genome.</title>
        <authorList>
            <person name="Alves-Ferreira E."/>
            <person name="Grigg M."/>
            <person name="Lorenzi H."/>
            <person name="Galac M."/>
        </authorList>
    </citation>
    <scope>NUCLEOTIDE SEQUENCE [LARGE SCALE GENOMIC DNA]</scope>
    <source>
        <strain evidence="8 9">EAF2021</strain>
    </source>
</reference>
<dbReference type="PANTHER" id="PTHR24346">
    <property type="entry name" value="MAP/MICROTUBULE AFFINITY-REGULATING KINASE"/>
    <property type="match status" value="1"/>
</dbReference>
<evidence type="ECO:0000256" key="2">
    <source>
        <dbReference type="ARBA" id="ARBA00022679"/>
    </source>
</evidence>
<dbReference type="Proteomes" id="UP001470230">
    <property type="component" value="Unassembled WGS sequence"/>
</dbReference>
<dbReference type="PANTHER" id="PTHR24346:SF82">
    <property type="entry name" value="KP78A-RELATED"/>
    <property type="match status" value="1"/>
</dbReference>
<keyword evidence="9" id="KW-1185">Reference proteome</keyword>
<protein>
    <recommendedName>
        <fullName evidence="7">Protein kinase domain-containing protein</fullName>
    </recommendedName>
</protein>
<dbReference type="SMART" id="SM00220">
    <property type="entry name" value="S_TKc"/>
    <property type="match status" value="1"/>
</dbReference>
<sequence>MKEIYERKNMNPDLFIGKTIGNFKIKKKIGEGAFSIVFLAEEIAPRDEEPIINNNELQMNHQKKGFFTKHKKPPTKKPKQKVYSACKIIPRKKVEEKKLSTRLDHEIRVHQLMHHPNVVQLIDLQSDPSYFYVFLEFCPCGELFDIVVQNKRLPEDRAAFFFKQILLGLDYIHSLNVAHRDLKPENILVDQFGRIKIADFGLSKILENDSNGLTKTPCGSPCYVSPETISGKPYDGRKSDIWSCGVILYAMTIGNLPWTKRTQKQLFHQIRNAQFAVPDFVSDPCADLICKLMTVNNSKRITVGEALKHPFLKDVNVPNYEFEWKFVSLRKIDRFLGFDVGFEYKELIDHLSLEKIGWNSEADMNFLKIRKNIIDVDQAMKKRERLSAIVQSRSNARKVNKKFDRKARIIIEKIEPLPTDNRKTKKNETHESDNNDKLRQNELAALNYRNFNRNLNNKANQFGVPHLIPRRSEKIPF</sequence>
<dbReference type="Gene3D" id="1.10.510.10">
    <property type="entry name" value="Transferase(Phosphotransferase) domain 1"/>
    <property type="match status" value="1"/>
</dbReference>
<comment type="caution">
    <text evidence="8">The sequence shown here is derived from an EMBL/GenBank/DDBJ whole genome shotgun (WGS) entry which is preliminary data.</text>
</comment>
<feature type="region of interest" description="Disordered" evidence="6">
    <location>
        <begin position="418"/>
        <end position="439"/>
    </location>
</feature>
<keyword evidence="2" id="KW-0808">Transferase</keyword>
<evidence type="ECO:0000256" key="5">
    <source>
        <dbReference type="ARBA" id="ARBA00022840"/>
    </source>
</evidence>
<dbReference type="PROSITE" id="PS50011">
    <property type="entry name" value="PROTEIN_KINASE_DOM"/>
    <property type="match status" value="1"/>
</dbReference>
<dbReference type="EMBL" id="JAPFFF010000051">
    <property type="protein sequence ID" value="KAK8839397.1"/>
    <property type="molecule type" value="Genomic_DNA"/>
</dbReference>
<dbReference type="CDD" id="cd14003">
    <property type="entry name" value="STKc_AMPK-like"/>
    <property type="match status" value="1"/>
</dbReference>
<dbReference type="InterPro" id="IPR008271">
    <property type="entry name" value="Ser/Thr_kinase_AS"/>
</dbReference>
<evidence type="ECO:0000256" key="6">
    <source>
        <dbReference type="SAM" id="MobiDB-lite"/>
    </source>
</evidence>
<name>A0ABR2H0Q8_9EUKA</name>
<evidence type="ECO:0000313" key="8">
    <source>
        <dbReference type="EMBL" id="KAK8839397.1"/>
    </source>
</evidence>
<gene>
    <name evidence="8" type="ORF">M9Y10_031746</name>
</gene>
<evidence type="ECO:0000259" key="7">
    <source>
        <dbReference type="PROSITE" id="PS50011"/>
    </source>
</evidence>
<feature type="domain" description="Protein kinase" evidence="7">
    <location>
        <begin position="23"/>
        <end position="312"/>
    </location>
</feature>
<dbReference type="Pfam" id="PF00069">
    <property type="entry name" value="Pkinase"/>
    <property type="match status" value="1"/>
</dbReference>
<dbReference type="InterPro" id="IPR011009">
    <property type="entry name" value="Kinase-like_dom_sf"/>
</dbReference>
<dbReference type="InterPro" id="IPR000719">
    <property type="entry name" value="Prot_kinase_dom"/>
</dbReference>
<keyword evidence="1" id="KW-0723">Serine/threonine-protein kinase</keyword>
<dbReference type="SUPFAM" id="SSF56112">
    <property type="entry name" value="Protein kinase-like (PK-like)"/>
    <property type="match status" value="1"/>
</dbReference>
<keyword evidence="5" id="KW-0067">ATP-binding</keyword>
<evidence type="ECO:0000313" key="9">
    <source>
        <dbReference type="Proteomes" id="UP001470230"/>
    </source>
</evidence>